<feature type="domain" description="Radical SAM core" evidence="13">
    <location>
        <begin position="11"/>
        <end position="175"/>
    </location>
</feature>
<evidence type="ECO:0000256" key="8">
    <source>
        <dbReference type="ARBA" id="ARBA00023002"/>
    </source>
</evidence>
<keyword evidence="7" id="KW-0479">Metal-binding</keyword>
<dbReference type="PANTHER" id="PTHR30352">
    <property type="entry name" value="PYRUVATE FORMATE-LYASE-ACTIVATING ENZYME"/>
    <property type="match status" value="1"/>
</dbReference>
<evidence type="ECO:0000259" key="13">
    <source>
        <dbReference type="PROSITE" id="PS51918"/>
    </source>
</evidence>
<dbReference type="PROSITE" id="PS51918">
    <property type="entry name" value="RADICAL_SAM"/>
    <property type="match status" value="1"/>
</dbReference>
<dbReference type="SFLD" id="SFLDF00299">
    <property type="entry name" value="anaerobic_ribonucleoside-triph"/>
    <property type="match status" value="1"/>
</dbReference>
<dbReference type="GO" id="GO:0043365">
    <property type="term" value="F:[formate-C-acetyltransferase]-activating enzyme activity"/>
    <property type="evidence" value="ECO:0007669"/>
    <property type="project" value="InterPro"/>
</dbReference>
<evidence type="ECO:0000256" key="11">
    <source>
        <dbReference type="ARBA" id="ARBA00047365"/>
    </source>
</evidence>
<dbReference type="InterPro" id="IPR034457">
    <property type="entry name" value="Organic_radical-activating"/>
</dbReference>
<sequence length="175" mass="19789">MNYGTIKKTDIANGEGVRVSLFVSGCRHRCPHCFNPETWSFSYGQPFTEETEKEIADALDKPFINGLTVLGGEPFEPENQRVLAPFLERIRNRFPEKTIWCYSGCTLDELTSPESAYRCEATDRILSLLDVLVDGPFVESLKDITLRFRGSSNQRLIDMKKTAKYGTITHWGEGG</sequence>
<dbReference type="Gene3D" id="3.20.20.70">
    <property type="entry name" value="Aldolase class I"/>
    <property type="match status" value="1"/>
</dbReference>
<dbReference type="InterPro" id="IPR001989">
    <property type="entry name" value="Radical_activat_CS"/>
</dbReference>
<name>A0A9D1L9N7_9CLOT</name>
<comment type="function">
    <text evidence="2 12">Activation of anaerobic ribonucleoside-triphosphate reductase under anaerobic conditions by generation of an organic free radical, using S-adenosylmethionine and reduced flavodoxin as cosubstrates to produce 5'-deoxy-adenosine.</text>
</comment>
<comment type="caution">
    <text evidence="14">The sequence shown here is derived from an EMBL/GenBank/DDBJ whole genome shotgun (WGS) entry which is preliminary data.</text>
</comment>
<protein>
    <recommendedName>
        <fullName evidence="4 12">Anaerobic ribonucleoside-triphosphate reductase-activating protein</fullName>
        <ecNumber evidence="12">1.97.1.-</ecNumber>
    </recommendedName>
</protein>
<comment type="catalytic activity">
    <reaction evidence="11">
        <text>glycyl-[protein] + reduced [flavodoxin] + S-adenosyl-L-methionine = glycin-2-yl radical-[protein] + semiquinone [flavodoxin] + 5'-deoxyadenosine + L-methionine + H(+)</text>
        <dbReference type="Rhea" id="RHEA:61976"/>
        <dbReference type="Rhea" id="RHEA-COMP:10622"/>
        <dbReference type="Rhea" id="RHEA-COMP:14480"/>
        <dbReference type="Rhea" id="RHEA-COMP:15993"/>
        <dbReference type="Rhea" id="RHEA-COMP:15994"/>
        <dbReference type="ChEBI" id="CHEBI:15378"/>
        <dbReference type="ChEBI" id="CHEBI:17319"/>
        <dbReference type="ChEBI" id="CHEBI:29947"/>
        <dbReference type="ChEBI" id="CHEBI:32722"/>
        <dbReference type="ChEBI" id="CHEBI:57618"/>
        <dbReference type="ChEBI" id="CHEBI:57844"/>
        <dbReference type="ChEBI" id="CHEBI:59789"/>
        <dbReference type="ChEBI" id="CHEBI:140311"/>
    </reaction>
</comment>
<organism evidence="14 15">
    <name type="scientific">Candidatus Egerieisoma faecipullorum</name>
    <dbReference type="NCBI Taxonomy" id="2840963"/>
    <lineage>
        <taxon>Bacteria</taxon>
        <taxon>Bacillati</taxon>
        <taxon>Bacillota</taxon>
        <taxon>Clostridia</taxon>
        <taxon>Eubacteriales</taxon>
        <taxon>Clostridiaceae</taxon>
        <taxon>Clostridiaceae incertae sedis</taxon>
        <taxon>Candidatus Egerieisoma</taxon>
    </lineage>
</organism>
<dbReference type="PANTHER" id="PTHR30352:SF2">
    <property type="entry name" value="ANAEROBIC RIBONUCLEOSIDE-TRIPHOSPHATE REDUCTASE-ACTIVATING PROTEIN"/>
    <property type="match status" value="1"/>
</dbReference>
<dbReference type="SUPFAM" id="SSF102114">
    <property type="entry name" value="Radical SAM enzymes"/>
    <property type="match status" value="1"/>
</dbReference>
<dbReference type="SFLD" id="SFLDG01066">
    <property type="entry name" value="organic_radical-activating_enz"/>
    <property type="match status" value="1"/>
</dbReference>
<evidence type="ECO:0000256" key="5">
    <source>
        <dbReference type="ARBA" id="ARBA00022485"/>
    </source>
</evidence>
<dbReference type="InterPro" id="IPR058240">
    <property type="entry name" value="rSAM_sf"/>
</dbReference>
<gene>
    <name evidence="14" type="primary">nrdG</name>
    <name evidence="14" type="ORF">IAD50_02065</name>
</gene>
<dbReference type="PIRSF" id="PIRSF000368">
    <property type="entry name" value="NrdG"/>
    <property type="match status" value="1"/>
</dbReference>
<proteinExistence type="inferred from homology"/>
<keyword evidence="10" id="KW-0411">Iron-sulfur</keyword>
<evidence type="ECO:0000256" key="2">
    <source>
        <dbReference type="ARBA" id="ARBA00003852"/>
    </source>
</evidence>
<dbReference type="InterPro" id="IPR012837">
    <property type="entry name" value="NrdG"/>
</dbReference>
<comment type="similarity">
    <text evidence="3 12">Belongs to the organic radical-activating enzymes family.</text>
</comment>
<dbReference type="Proteomes" id="UP000824089">
    <property type="component" value="Unassembled WGS sequence"/>
</dbReference>
<evidence type="ECO:0000313" key="15">
    <source>
        <dbReference type="Proteomes" id="UP000824089"/>
    </source>
</evidence>
<dbReference type="InterPro" id="IPR007197">
    <property type="entry name" value="rSAM"/>
</dbReference>
<evidence type="ECO:0000256" key="9">
    <source>
        <dbReference type="ARBA" id="ARBA00023004"/>
    </source>
</evidence>
<dbReference type="EC" id="1.97.1.-" evidence="12"/>
<evidence type="ECO:0000313" key="14">
    <source>
        <dbReference type="EMBL" id="HIU29061.1"/>
    </source>
</evidence>
<keyword evidence="6" id="KW-0949">S-adenosyl-L-methionine</keyword>
<evidence type="ECO:0000256" key="6">
    <source>
        <dbReference type="ARBA" id="ARBA00022691"/>
    </source>
</evidence>
<dbReference type="CDD" id="cd01335">
    <property type="entry name" value="Radical_SAM"/>
    <property type="match status" value="1"/>
</dbReference>
<keyword evidence="5" id="KW-0004">4Fe-4S</keyword>
<dbReference type="InterPro" id="IPR013785">
    <property type="entry name" value="Aldolase_TIM"/>
</dbReference>
<dbReference type="GO" id="GO:0051539">
    <property type="term" value="F:4 iron, 4 sulfur cluster binding"/>
    <property type="evidence" value="ECO:0007669"/>
    <property type="project" value="UniProtKB-KW"/>
</dbReference>
<reference evidence="14" key="2">
    <citation type="journal article" date="2021" name="PeerJ">
        <title>Extensive microbial diversity within the chicken gut microbiome revealed by metagenomics and culture.</title>
        <authorList>
            <person name="Gilroy R."/>
            <person name="Ravi A."/>
            <person name="Getino M."/>
            <person name="Pursley I."/>
            <person name="Horton D.L."/>
            <person name="Alikhan N.F."/>
            <person name="Baker D."/>
            <person name="Gharbi K."/>
            <person name="Hall N."/>
            <person name="Watson M."/>
            <person name="Adriaenssens E.M."/>
            <person name="Foster-Nyarko E."/>
            <person name="Jarju S."/>
            <person name="Secka A."/>
            <person name="Antonio M."/>
            <person name="Oren A."/>
            <person name="Chaudhuri R.R."/>
            <person name="La Ragione R."/>
            <person name="Hildebrand F."/>
            <person name="Pallen M.J."/>
        </authorList>
    </citation>
    <scope>NUCLEOTIDE SEQUENCE</scope>
    <source>
        <strain evidence="14">CHK195-4489</strain>
    </source>
</reference>
<accession>A0A9D1L9N7</accession>
<evidence type="ECO:0000256" key="7">
    <source>
        <dbReference type="ARBA" id="ARBA00022723"/>
    </source>
</evidence>
<keyword evidence="8 12" id="KW-0560">Oxidoreductase</keyword>
<dbReference type="GO" id="GO:0046872">
    <property type="term" value="F:metal ion binding"/>
    <property type="evidence" value="ECO:0007669"/>
    <property type="project" value="UniProtKB-KW"/>
</dbReference>
<dbReference type="GO" id="GO:0004748">
    <property type="term" value="F:ribonucleoside-diphosphate reductase activity, thioredoxin disulfide as acceptor"/>
    <property type="evidence" value="ECO:0007669"/>
    <property type="project" value="TreeGrafter"/>
</dbReference>
<dbReference type="SFLD" id="SFLDG01063">
    <property type="entry name" value="activating_enzymes__group_1"/>
    <property type="match status" value="1"/>
</dbReference>
<evidence type="ECO:0000256" key="10">
    <source>
        <dbReference type="ARBA" id="ARBA00023014"/>
    </source>
</evidence>
<evidence type="ECO:0000256" key="4">
    <source>
        <dbReference type="ARBA" id="ARBA00014281"/>
    </source>
</evidence>
<dbReference type="AlphaFoldDB" id="A0A9D1L9N7"/>
<comment type="cofactor">
    <cofactor evidence="1">
        <name>[4Fe-4S] cluster</name>
        <dbReference type="ChEBI" id="CHEBI:49883"/>
    </cofactor>
</comment>
<dbReference type="Pfam" id="PF13353">
    <property type="entry name" value="Fer4_12"/>
    <property type="match status" value="1"/>
</dbReference>
<keyword evidence="9" id="KW-0408">Iron</keyword>
<dbReference type="SFLD" id="SFLDS00029">
    <property type="entry name" value="Radical_SAM"/>
    <property type="match status" value="1"/>
</dbReference>
<dbReference type="NCBIfam" id="TIGR02491">
    <property type="entry name" value="NrdG"/>
    <property type="match status" value="1"/>
</dbReference>
<evidence type="ECO:0000256" key="1">
    <source>
        <dbReference type="ARBA" id="ARBA00001966"/>
    </source>
</evidence>
<dbReference type="EMBL" id="DVMM01000040">
    <property type="protein sequence ID" value="HIU29061.1"/>
    <property type="molecule type" value="Genomic_DNA"/>
</dbReference>
<evidence type="ECO:0000256" key="3">
    <source>
        <dbReference type="ARBA" id="ARBA00009777"/>
    </source>
</evidence>
<dbReference type="PROSITE" id="PS01087">
    <property type="entry name" value="RADICAL_ACTIVATING"/>
    <property type="match status" value="1"/>
</dbReference>
<reference evidence="14" key="1">
    <citation type="submission" date="2020-10" db="EMBL/GenBank/DDBJ databases">
        <authorList>
            <person name="Gilroy R."/>
        </authorList>
    </citation>
    <scope>NUCLEOTIDE SEQUENCE</scope>
    <source>
        <strain evidence="14">CHK195-4489</strain>
    </source>
</reference>
<evidence type="ECO:0000256" key="12">
    <source>
        <dbReference type="PIRNR" id="PIRNR000368"/>
    </source>
</evidence>